<dbReference type="Proteomes" id="UP001189429">
    <property type="component" value="Unassembled WGS sequence"/>
</dbReference>
<name>A0ABN9PLA1_9DINO</name>
<reference evidence="1" key="1">
    <citation type="submission" date="2023-10" db="EMBL/GenBank/DDBJ databases">
        <authorList>
            <person name="Chen Y."/>
            <person name="Shah S."/>
            <person name="Dougan E. K."/>
            <person name="Thang M."/>
            <person name="Chan C."/>
        </authorList>
    </citation>
    <scope>NUCLEOTIDE SEQUENCE [LARGE SCALE GENOMIC DNA]</scope>
</reference>
<sequence>PYWLNCASALWNRLPAFPRRSWRRAPLPRLLRRRRVPTDAERLQSCSCLTRCWSRPCPAAAAAARPAGRPAGFFSAWPPEAALRVEPPRQPVVEKDIAALRADSVALRAALGRQVAPTLEQLWRRRGPRCCRPAPSSGTAAERRLRRRRVRVRVRHPRLGGAIRRGGAVVRLEAGWHAGLPLARRRCNPHAMPCAPMAGAEAVAQIRLSSAEGQTGAPAAVPDG</sequence>
<organism evidence="1 2">
    <name type="scientific">Prorocentrum cordatum</name>
    <dbReference type="NCBI Taxonomy" id="2364126"/>
    <lineage>
        <taxon>Eukaryota</taxon>
        <taxon>Sar</taxon>
        <taxon>Alveolata</taxon>
        <taxon>Dinophyceae</taxon>
        <taxon>Prorocentrales</taxon>
        <taxon>Prorocentraceae</taxon>
        <taxon>Prorocentrum</taxon>
    </lineage>
</organism>
<dbReference type="EMBL" id="CAUYUJ010000748">
    <property type="protein sequence ID" value="CAK0792296.1"/>
    <property type="molecule type" value="Genomic_DNA"/>
</dbReference>
<feature type="non-terminal residue" evidence="1">
    <location>
        <position position="224"/>
    </location>
</feature>
<evidence type="ECO:0000313" key="2">
    <source>
        <dbReference type="Proteomes" id="UP001189429"/>
    </source>
</evidence>
<protein>
    <submittedName>
        <fullName evidence="1">Uncharacterized protein</fullName>
    </submittedName>
</protein>
<keyword evidence="2" id="KW-1185">Reference proteome</keyword>
<comment type="caution">
    <text evidence="1">The sequence shown here is derived from an EMBL/GenBank/DDBJ whole genome shotgun (WGS) entry which is preliminary data.</text>
</comment>
<proteinExistence type="predicted"/>
<gene>
    <name evidence="1" type="ORF">PCOR1329_LOCUS2940</name>
</gene>
<feature type="non-terminal residue" evidence="1">
    <location>
        <position position="1"/>
    </location>
</feature>
<evidence type="ECO:0000313" key="1">
    <source>
        <dbReference type="EMBL" id="CAK0792296.1"/>
    </source>
</evidence>
<accession>A0ABN9PLA1</accession>